<evidence type="ECO:0000256" key="1">
    <source>
        <dbReference type="SAM" id="MobiDB-lite"/>
    </source>
</evidence>
<evidence type="ECO:0000313" key="3">
    <source>
        <dbReference type="Proteomes" id="UP001285908"/>
    </source>
</evidence>
<keyword evidence="3" id="KW-1185">Reference proteome</keyword>
<dbReference type="AlphaFoldDB" id="A0AAJ0MVB9"/>
<evidence type="ECO:0000313" key="2">
    <source>
        <dbReference type="EMBL" id="KAK3499135.1"/>
    </source>
</evidence>
<proteinExistence type="predicted"/>
<reference evidence="2 3" key="1">
    <citation type="journal article" date="2023" name="Mol. Phylogenet. Evol.">
        <title>Genome-scale phylogeny and comparative genomics of the fungal order Sordariales.</title>
        <authorList>
            <person name="Hensen N."/>
            <person name="Bonometti L."/>
            <person name="Westerberg I."/>
            <person name="Brannstrom I.O."/>
            <person name="Guillou S."/>
            <person name="Cros-Aarteil S."/>
            <person name="Calhoun S."/>
            <person name="Haridas S."/>
            <person name="Kuo A."/>
            <person name="Mondo S."/>
            <person name="Pangilinan J."/>
            <person name="Riley R."/>
            <person name="LaButti K."/>
            <person name="Andreopoulos B."/>
            <person name="Lipzen A."/>
            <person name="Chen C."/>
            <person name="Yan M."/>
            <person name="Daum C."/>
            <person name="Ng V."/>
            <person name="Clum A."/>
            <person name="Steindorff A."/>
            <person name="Ohm R.A."/>
            <person name="Martin F."/>
            <person name="Silar P."/>
            <person name="Natvig D.O."/>
            <person name="Lalanne C."/>
            <person name="Gautier V."/>
            <person name="Ament-Velasquez S.L."/>
            <person name="Kruys A."/>
            <person name="Hutchinson M.I."/>
            <person name="Powell A.J."/>
            <person name="Barry K."/>
            <person name="Miller A.N."/>
            <person name="Grigoriev I.V."/>
            <person name="Debuchy R."/>
            <person name="Gladieux P."/>
            <person name="Hiltunen Thoren M."/>
            <person name="Johannesson H."/>
        </authorList>
    </citation>
    <scope>NUCLEOTIDE SEQUENCE [LARGE SCALE GENOMIC DNA]</scope>
    <source>
        <strain evidence="2 3">FGSC 10403</strain>
    </source>
</reference>
<dbReference type="RefSeq" id="XP_062696768.1">
    <property type="nucleotide sequence ID" value="XM_062839864.1"/>
</dbReference>
<name>A0AAJ0MVB9_9PEZI</name>
<accession>A0AAJ0MVB9</accession>
<comment type="caution">
    <text evidence="2">The sequence shown here is derived from an EMBL/GenBank/DDBJ whole genome shotgun (WGS) entry which is preliminary data.</text>
</comment>
<protein>
    <submittedName>
        <fullName evidence="2">Uncharacterized protein</fullName>
    </submittedName>
</protein>
<gene>
    <name evidence="2" type="ORF">B0T23DRAFT_424641</name>
</gene>
<dbReference type="GeneID" id="87877486"/>
<dbReference type="EMBL" id="JAULSX010000001">
    <property type="protein sequence ID" value="KAK3499135.1"/>
    <property type="molecule type" value="Genomic_DNA"/>
</dbReference>
<feature type="region of interest" description="Disordered" evidence="1">
    <location>
        <begin position="32"/>
        <end position="100"/>
    </location>
</feature>
<dbReference type="Proteomes" id="UP001285908">
    <property type="component" value="Unassembled WGS sequence"/>
</dbReference>
<organism evidence="2 3">
    <name type="scientific">Neurospora hispaniola</name>
    <dbReference type="NCBI Taxonomy" id="588809"/>
    <lineage>
        <taxon>Eukaryota</taxon>
        <taxon>Fungi</taxon>
        <taxon>Dikarya</taxon>
        <taxon>Ascomycota</taxon>
        <taxon>Pezizomycotina</taxon>
        <taxon>Sordariomycetes</taxon>
        <taxon>Sordariomycetidae</taxon>
        <taxon>Sordariales</taxon>
        <taxon>Sordariaceae</taxon>
        <taxon>Neurospora</taxon>
    </lineage>
</organism>
<sequence>MTSQIAQPTPISAPRPNLGVMTSQDLFASVNASFSKNSQPSTPSHTIQENDYSVPAPPPPSPKARGPRTDGPVANTSGGGGPSLTPTKRRGALKGDPLVP</sequence>
<feature type="compositionally biased region" description="Polar residues" evidence="1">
    <location>
        <begin position="32"/>
        <end position="51"/>
    </location>
</feature>